<evidence type="ECO:0000313" key="7">
    <source>
        <dbReference type="Proteomes" id="UP000294814"/>
    </source>
</evidence>
<dbReference type="SMART" id="SM00448">
    <property type="entry name" value="REC"/>
    <property type="match status" value="1"/>
</dbReference>
<dbReference type="InterPro" id="IPR001789">
    <property type="entry name" value="Sig_transdc_resp-reg_receiver"/>
</dbReference>
<feature type="domain" description="HTH luxR-type" evidence="4">
    <location>
        <begin position="141"/>
        <end position="206"/>
    </location>
</feature>
<dbReference type="PROSITE" id="PS50110">
    <property type="entry name" value="RESPONSE_REGULATORY"/>
    <property type="match status" value="1"/>
</dbReference>
<dbReference type="SUPFAM" id="SSF52172">
    <property type="entry name" value="CheY-like"/>
    <property type="match status" value="1"/>
</dbReference>
<dbReference type="OrthoDB" id="9795108at2"/>
<feature type="modified residue" description="4-aspartylphosphate" evidence="3">
    <location>
        <position position="57"/>
    </location>
</feature>
<evidence type="ECO:0000313" key="6">
    <source>
        <dbReference type="EMBL" id="TDE45452.1"/>
    </source>
</evidence>
<organism evidence="6 7">
    <name type="scientific">Flavobacterium rhamnosiphilum</name>
    <dbReference type="NCBI Taxonomy" id="2541724"/>
    <lineage>
        <taxon>Bacteria</taxon>
        <taxon>Pseudomonadati</taxon>
        <taxon>Bacteroidota</taxon>
        <taxon>Flavobacteriia</taxon>
        <taxon>Flavobacteriales</taxon>
        <taxon>Flavobacteriaceae</taxon>
        <taxon>Flavobacterium</taxon>
    </lineage>
</organism>
<dbReference type="PROSITE" id="PS50043">
    <property type="entry name" value="HTH_LUXR_2"/>
    <property type="match status" value="1"/>
</dbReference>
<protein>
    <submittedName>
        <fullName evidence="6">Response regulator transcription factor</fullName>
    </submittedName>
</protein>
<proteinExistence type="predicted"/>
<dbReference type="RefSeq" id="WP_131915541.1">
    <property type="nucleotide sequence ID" value="NZ_SMLG01000003.1"/>
</dbReference>
<dbReference type="GO" id="GO:0003677">
    <property type="term" value="F:DNA binding"/>
    <property type="evidence" value="ECO:0007669"/>
    <property type="project" value="UniProtKB-KW"/>
</dbReference>
<dbReference type="PROSITE" id="PS00622">
    <property type="entry name" value="HTH_LUXR_1"/>
    <property type="match status" value="1"/>
</dbReference>
<dbReference type="Proteomes" id="UP000294814">
    <property type="component" value="Unassembled WGS sequence"/>
</dbReference>
<dbReference type="PRINTS" id="PR00038">
    <property type="entry name" value="HTHLUXR"/>
</dbReference>
<dbReference type="InterPro" id="IPR000792">
    <property type="entry name" value="Tscrpt_reg_LuxR_C"/>
</dbReference>
<dbReference type="GO" id="GO:0006355">
    <property type="term" value="P:regulation of DNA-templated transcription"/>
    <property type="evidence" value="ECO:0007669"/>
    <property type="project" value="InterPro"/>
</dbReference>
<evidence type="ECO:0000259" key="4">
    <source>
        <dbReference type="PROSITE" id="PS50043"/>
    </source>
</evidence>
<dbReference type="PANTHER" id="PTHR45566:SF2">
    <property type="entry name" value="NARL SUBFAMILY"/>
    <property type="match status" value="1"/>
</dbReference>
<keyword evidence="2" id="KW-0238">DNA-binding</keyword>
<name>A0A4R5FAV1_9FLAO</name>
<dbReference type="InterPro" id="IPR051015">
    <property type="entry name" value="EvgA-like"/>
</dbReference>
<comment type="caution">
    <text evidence="6">The sequence shown here is derived from an EMBL/GenBank/DDBJ whole genome shotgun (WGS) entry which is preliminary data.</text>
</comment>
<dbReference type="SMART" id="SM00421">
    <property type="entry name" value="HTH_LUXR"/>
    <property type="match status" value="1"/>
</dbReference>
<dbReference type="InterPro" id="IPR011006">
    <property type="entry name" value="CheY-like_superfamily"/>
</dbReference>
<dbReference type="GO" id="GO:0000160">
    <property type="term" value="P:phosphorelay signal transduction system"/>
    <property type="evidence" value="ECO:0007669"/>
    <property type="project" value="InterPro"/>
</dbReference>
<dbReference type="CDD" id="cd06170">
    <property type="entry name" value="LuxR_C_like"/>
    <property type="match status" value="1"/>
</dbReference>
<dbReference type="InterPro" id="IPR058245">
    <property type="entry name" value="NreC/VraR/RcsB-like_REC"/>
</dbReference>
<gene>
    <name evidence="6" type="ORF">E0I26_05725</name>
</gene>
<dbReference type="PANTHER" id="PTHR45566">
    <property type="entry name" value="HTH-TYPE TRANSCRIPTIONAL REGULATOR YHJB-RELATED"/>
    <property type="match status" value="1"/>
</dbReference>
<dbReference type="SUPFAM" id="SSF46894">
    <property type="entry name" value="C-terminal effector domain of the bipartite response regulators"/>
    <property type="match status" value="1"/>
</dbReference>
<reference evidence="6 7" key="1">
    <citation type="submission" date="2019-03" db="EMBL/GenBank/DDBJ databases">
        <title>Novel species of Flavobacterium.</title>
        <authorList>
            <person name="Liu Q."/>
            <person name="Xin Y.-H."/>
        </authorList>
    </citation>
    <scope>NUCLEOTIDE SEQUENCE [LARGE SCALE GENOMIC DNA]</scope>
    <source>
        <strain evidence="6 7">LB3P52</strain>
    </source>
</reference>
<feature type="domain" description="Response regulatory" evidence="5">
    <location>
        <begin position="6"/>
        <end position="122"/>
    </location>
</feature>
<dbReference type="CDD" id="cd17535">
    <property type="entry name" value="REC_NarL-like"/>
    <property type="match status" value="1"/>
</dbReference>
<evidence type="ECO:0000256" key="2">
    <source>
        <dbReference type="ARBA" id="ARBA00023125"/>
    </source>
</evidence>
<keyword evidence="7" id="KW-1185">Reference proteome</keyword>
<dbReference type="Pfam" id="PF00072">
    <property type="entry name" value="Response_reg"/>
    <property type="match status" value="1"/>
</dbReference>
<sequence length="207" mass="23450">MEKSYNIFIVDDHTLFCDGLQNIIDRNQIGVVTAILNNGKSLLSHLNLSIPDLIILDLNMPELNGFEATKKIRKNYPGIKILVVSMKEEIKLIKELKTMGISGYLTKFIGESDLIEAVENIKNGNPHFPILDHFDKTLLEKKKDNINITESEIRIMRLVIEGFSSKEIAGQLHLSVHTVNTHRKNIIRKTSLKNTAAMMNFVKKNGL</sequence>
<evidence type="ECO:0000256" key="3">
    <source>
        <dbReference type="PROSITE-ProRule" id="PRU00169"/>
    </source>
</evidence>
<dbReference type="EMBL" id="SMLG01000003">
    <property type="protein sequence ID" value="TDE45452.1"/>
    <property type="molecule type" value="Genomic_DNA"/>
</dbReference>
<accession>A0A4R5FAV1</accession>
<dbReference type="Pfam" id="PF00196">
    <property type="entry name" value="GerE"/>
    <property type="match status" value="1"/>
</dbReference>
<keyword evidence="1 3" id="KW-0597">Phosphoprotein</keyword>
<dbReference type="InterPro" id="IPR016032">
    <property type="entry name" value="Sig_transdc_resp-reg_C-effctor"/>
</dbReference>
<dbReference type="Gene3D" id="3.40.50.2300">
    <property type="match status" value="1"/>
</dbReference>
<dbReference type="AlphaFoldDB" id="A0A4R5FAV1"/>
<evidence type="ECO:0000259" key="5">
    <source>
        <dbReference type="PROSITE" id="PS50110"/>
    </source>
</evidence>
<evidence type="ECO:0000256" key="1">
    <source>
        <dbReference type="ARBA" id="ARBA00022553"/>
    </source>
</evidence>